<evidence type="ECO:0000256" key="2">
    <source>
        <dbReference type="SAM" id="Coils"/>
    </source>
</evidence>
<dbReference type="EMBL" id="WHJC01000197">
    <property type="protein sequence ID" value="MPQ44339.1"/>
    <property type="molecule type" value="Genomic_DNA"/>
</dbReference>
<dbReference type="OrthoDB" id="9800759at2"/>
<proteinExistence type="inferred from homology"/>
<feature type="coiled-coil region" evidence="2">
    <location>
        <begin position="238"/>
        <end position="272"/>
    </location>
</feature>
<feature type="coiled-coil region" evidence="2">
    <location>
        <begin position="329"/>
        <end position="422"/>
    </location>
</feature>
<dbReference type="Pfam" id="PF01076">
    <property type="entry name" value="Mob_Pre"/>
    <property type="match status" value="1"/>
</dbReference>
<reference evidence="3 4" key="1">
    <citation type="submission" date="2019-10" db="EMBL/GenBank/DDBJ databases">
        <title>The Genome Sequence of Clostridium tarantellae Isolated from Fish Brain.</title>
        <authorList>
            <person name="Bano L."/>
            <person name="Kiel M."/>
            <person name="Sales G."/>
            <person name="Doxey A.C."/>
            <person name="Mansfield M.J."/>
            <person name="Schiavone M."/>
            <person name="Rossetto O."/>
            <person name="Pirazzini M."/>
            <person name="Dobrindt U."/>
            <person name="Montecucco C."/>
        </authorList>
    </citation>
    <scope>NUCLEOTIDE SEQUENCE [LARGE SCALE GENOMIC DNA]</scope>
    <source>
        <strain evidence="3 4">DSM 3997</strain>
    </source>
</reference>
<dbReference type="NCBIfam" id="NF041497">
    <property type="entry name" value="MobV"/>
    <property type="match status" value="1"/>
</dbReference>
<dbReference type="AlphaFoldDB" id="A0A6I1MVY5"/>
<gene>
    <name evidence="3" type="ORF">GBZ86_11270</name>
</gene>
<organism evidence="3 4">
    <name type="scientific">Clostridium tarantellae</name>
    <dbReference type="NCBI Taxonomy" id="39493"/>
    <lineage>
        <taxon>Bacteria</taxon>
        <taxon>Bacillati</taxon>
        <taxon>Bacillota</taxon>
        <taxon>Clostridia</taxon>
        <taxon>Eubacteriales</taxon>
        <taxon>Clostridiaceae</taxon>
        <taxon>Clostridium</taxon>
    </lineage>
</organism>
<evidence type="ECO:0000313" key="4">
    <source>
        <dbReference type="Proteomes" id="UP000430345"/>
    </source>
</evidence>
<accession>A0A6I1MVY5</accession>
<comment type="similarity">
    <text evidence="1">Belongs to the plasmid mobilization pre family.</text>
</comment>
<protein>
    <recommendedName>
        <fullName evidence="5">Mobilization protein</fullName>
    </recommendedName>
</protein>
<dbReference type="GO" id="GO:0006310">
    <property type="term" value="P:DNA recombination"/>
    <property type="evidence" value="ECO:0007669"/>
    <property type="project" value="InterPro"/>
</dbReference>
<keyword evidence="2" id="KW-0175">Coiled coil</keyword>
<dbReference type="Proteomes" id="UP000430345">
    <property type="component" value="Unassembled WGS sequence"/>
</dbReference>
<evidence type="ECO:0008006" key="5">
    <source>
        <dbReference type="Google" id="ProtNLM"/>
    </source>
</evidence>
<evidence type="ECO:0000256" key="1">
    <source>
        <dbReference type="ARBA" id="ARBA00010657"/>
    </source>
</evidence>
<dbReference type="CDD" id="cd17242">
    <property type="entry name" value="MobM_relaxase"/>
    <property type="match status" value="1"/>
</dbReference>
<evidence type="ECO:0000313" key="3">
    <source>
        <dbReference type="EMBL" id="MPQ44339.1"/>
    </source>
</evidence>
<name>A0A6I1MVY5_9CLOT</name>
<dbReference type="InterPro" id="IPR001668">
    <property type="entry name" value="Mob_Pre"/>
</dbReference>
<comment type="caution">
    <text evidence="3">The sequence shown here is derived from an EMBL/GenBank/DDBJ whole genome shotgun (WGS) entry which is preliminary data.</text>
</comment>
<dbReference type="Gene3D" id="3.30.930.30">
    <property type="match status" value="1"/>
</dbReference>
<keyword evidence="4" id="KW-1185">Reference proteome</keyword>
<sequence length="433" mass="51844">MTNLSVTCKLIWKGLVLVSYSVFRVQGIKKTTDLNGLHKHIKQRISRTNIDIDLDKSKDNIELISCNDTYKQRFNEITKDLKLVHDERMKTMRADRIKSFERYVNDSKNNVACEMIFTSDTVFFKDMNKNEIEKWAKTSLDFVTEDIGMNKENIIHAVVHMDEKTPHLHVVVVPITKIYDGRIKQEKLTISQNKFFHGKKDLSKLQDKYNHRMVSNGFKLARGEKNINKRHKTTMEYKNEIQRQTEVLKKDKQKIEKEVVELKSEKEQRTKEFSTTTKILHENSLVMYQINEIETENVFFSSEKVKIKKSDFEKLKESALKAYMQHNLYANVESELERLKKRNRYLEKENDIQYNKLNNMTRDHSYKLHYLKQEYEQKLNQEKQKNINLHKQLKIYDEVIDKHNLFNEVDKAYEKYNKKEDDKSKNYNKSYNL</sequence>
<dbReference type="GO" id="GO:0003677">
    <property type="term" value="F:DNA binding"/>
    <property type="evidence" value="ECO:0007669"/>
    <property type="project" value="InterPro"/>
</dbReference>